<protein>
    <submittedName>
        <fullName evidence="1">Uncharacterized protein</fullName>
    </submittedName>
</protein>
<gene>
    <name evidence="1" type="ORF">MRATA1EN22A_LOCUS12610</name>
</gene>
<dbReference type="Proteomes" id="UP001162501">
    <property type="component" value="Chromosome 21"/>
</dbReference>
<reference evidence="1" key="2">
    <citation type="submission" date="2025-03" db="EMBL/GenBank/DDBJ databases">
        <authorList>
            <consortium name="ELIXIR-Norway"/>
            <consortium name="Elixir Norway"/>
        </authorList>
    </citation>
    <scope>NUCLEOTIDE SEQUENCE</scope>
</reference>
<proteinExistence type="predicted"/>
<accession>A0AC59Z0T4</accession>
<sequence>MPVPRPLAFREAPSGVGATRTAGWALELGVAGGSESRRGWEELLPEHSFGPCCALSQTKAVKDPPQLRGRF</sequence>
<evidence type="ECO:0000313" key="1">
    <source>
        <dbReference type="EMBL" id="CAN0137391.1"/>
    </source>
</evidence>
<dbReference type="EMBL" id="OX596105">
    <property type="protein sequence ID" value="CAN0137391.1"/>
    <property type="molecule type" value="Genomic_DNA"/>
</dbReference>
<organism evidence="1 2">
    <name type="scientific">Rangifer tarandus platyrhynchus</name>
    <name type="common">Svalbard reindeer</name>
    <dbReference type="NCBI Taxonomy" id="3082113"/>
    <lineage>
        <taxon>Eukaryota</taxon>
        <taxon>Metazoa</taxon>
        <taxon>Chordata</taxon>
        <taxon>Craniata</taxon>
        <taxon>Vertebrata</taxon>
        <taxon>Euteleostomi</taxon>
        <taxon>Mammalia</taxon>
        <taxon>Eutheria</taxon>
        <taxon>Laurasiatheria</taxon>
        <taxon>Artiodactyla</taxon>
        <taxon>Ruminantia</taxon>
        <taxon>Pecora</taxon>
        <taxon>Cervidae</taxon>
        <taxon>Odocoileinae</taxon>
        <taxon>Rangifer</taxon>
    </lineage>
</organism>
<evidence type="ECO:0000313" key="2">
    <source>
        <dbReference type="Proteomes" id="UP001162501"/>
    </source>
</evidence>
<name>A0AC59Z0T4_RANTA</name>
<reference evidence="1" key="1">
    <citation type="submission" date="2023-05" db="EMBL/GenBank/DDBJ databases">
        <authorList>
            <consortium name="ELIXIR-Norway"/>
        </authorList>
    </citation>
    <scope>NUCLEOTIDE SEQUENCE</scope>
</reference>